<name>A0A7W3XZV8_9ACTN</name>
<dbReference type="InterPro" id="IPR011335">
    <property type="entry name" value="Restrct_endonuc-II-like"/>
</dbReference>
<proteinExistence type="predicted"/>
<evidence type="ECO:0000313" key="3">
    <source>
        <dbReference type="EMBL" id="MBB0242758.1"/>
    </source>
</evidence>
<organism evidence="3 4">
    <name type="scientific">Streptomyces alkaliphilus</name>
    <dbReference type="NCBI Taxonomy" id="1472722"/>
    <lineage>
        <taxon>Bacteria</taxon>
        <taxon>Bacillati</taxon>
        <taxon>Actinomycetota</taxon>
        <taxon>Actinomycetes</taxon>
        <taxon>Kitasatosporales</taxon>
        <taxon>Streptomycetaceae</taxon>
        <taxon>Streptomyces</taxon>
    </lineage>
</organism>
<dbReference type="AlphaFoldDB" id="A0A7W3XZV8"/>
<dbReference type="InterPro" id="IPR008538">
    <property type="entry name" value="Uma2"/>
</dbReference>
<evidence type="ECO:0000313" key="4">
    <source>
        <dbReference type="Proteomes" id="UP000538929"/>
    </source>
</evidence>
<keyword evidence="3" id="KW-0540">Nuclease</keyword>
<accession>A0A7W3XZV8</accession>
<sequence length="208" mass="22945">MTIAPEQAPAPERTEDRPSPPPARAVTGLIDLAEVVFRELPGHRPEILEGRLIVNPPPDGHHADSLTDLTLALAELHRGETKVRQGIGLWLPTGDEDYVIPDLSVVDADALDHVVAYNCFDPRVFRMVVEITSGNHVNDTVTKPPLYARAGVPVYLIGNRREEEVVLLTDPREDGYRTRSVHRPGETLVLPESIGAKIEIDVDTLLPR</sequence>
<protein>
    <submittedName>
        <fullName evidence="3">Uma2 family endonuclease</fullName>
    </submittedName>
</protein>
<keyword evidence="4" id="KW-1185">Reference proteome</keyword>
<comment type="caution">
    <text evidence="3">The sequence shown here is derived from an EMBL/GenBank/DDBJ whole genome shotgun (WGS) entry which is preliminary data.</text>
</comment>
<evidence type="ECO:0000259" key="2">
    <source>
        <dbReference type="Pfam" id="PF05685"/>
    </source>
</evidence>
<dbReference type="PANTHER" id="PTHR35400">
    <property type="entry name" value="SLR1083 PROTEIN"/>
    <property type="match status" value="1"/>
</dbReference>
<dbReference type="SUPFAM" id="SSF52980">
    <property type="entry name" value="Restriction endonuclease-like"/>
    <property type="match status" value="1"/>
</dbReference>
<dbReference type="PANTHER" id="PTHR35400:SF3">
    <property type="entry name" value="SLL1072 PROTEIN"/>
    <property type="match status" value="1"/>
</dbReference>
<keyword evidence="3" id="KW-0255">Endonuclease</keyword>
<dbReference type="Pfam" id="PF05685">
    <property type="entry name" value="Uma2"/>
    <property type="match status" value="1"/>
</dbReference>
<dbReference type="Proteomes" id="UP000538929">
    <property type="component" value="Unassembled WGS sequence"/>
</dbReference>
<feature type="region of interest" description="Disordered" evidence="1">
    <location>
        <begin position="1"/>
        <end position="23"/>
    </location>
</feature>
<dbReference type="Gene3D" id="3.90.1570.10">
    <property type="entry name" value="tt1808, chain A"/>
    <property type="match status" value="1"/>
</dbReference>
<keyword evidence="3" id="KW-0378">Hydrolase</keyword>
<dbReference type="CDD" id="cd06260">
    <property type="entry name" value="DUF820-like"/>
    <property type="match status" value="1"/>
</dbReference>
<dbReference type="InterPro" id="IPR012296">
    <property type="entry name" value="Nuclease_put_TT1808"/>
</dbReference>
<reference evidence="4" key="1">
    <citation type="submission" date="2019-10" db="EMBL/GenBank/DDBJ databases">
        <title>Streptomyces sp. nov., a novel actinobacterium isolated from alkaline environment.</title>
        <authorList>
            <person name="Golinska P."/>
        </authorList>
    </citation>
    <scope>NUCLEOTIDE SEQUENCE [LARGE SCALE GENOMIC DNA]</scope>
    <source>
        <strain evidence="4">DSM 42118</strain>
    </source>
</reference>
<feature type="domain" description="Putative restriction endonuclease" evidence="2">
    <location>
        <begin position="39"/>
        <end position="202"/>
    </location>
</feature>
<dbReference type="GO" id="GO:0004519">
    <property type="term" value="F:endonuclease activity"/>
    <property type="evidence" value="ECO:0007669"/>
    <property type="project" value="UniProtKB-KW"/>
</dbReference>
<evidence type="ECO:0000256" key="1">
    <source>
        <dbReference type="SAM" id="MobiDB-lite"/>
    </source>
</evidence>
<dbReference type="EMBL" id="VKHT01000017">
    <property type="protein sequence ID" value="MBB0242758.1"/>
    <property type="molecule type" value="Genomic_DNA"/>
</dbReference>
<gene>
    <name evidence="3" type="ORF">FNQ90_01200</name>
</gene>